<dbReference type="STRING" id="64969.SAMN02745127_00947"/>
<feature type="transmembrane region" description="Helical" evidence="5">
    <location>
        <begin position="77"/>
        <end position="98"/>
    </location>
</feature>
<evidence type="ECO:0000256" key="1">
    <source>
        <dbReference type="ARBA" id="ARBA00004141"/>
    </source>
</evidence>
<feature type="domain" description="EamA" evidence="6">
    <location>
        <begin position="157"/>
        <end position="286"/>
    </location>
</feature>
<dbReference type="Pfam" id="PF00892">
    <property type="entry name" value="EamA"/>
    <property type="match status" value="2"/>
</dbReference>
<name>A0A1V4TA34_9GAMM</name>
<gene>
    <name evidence="7" type="ORF">BTE48_00040</name>
</gene>
<feature type="transmembrane region" description="Helical" evidence="5">
    <location>
        <begin position="215"/>
        <end position="233"/>
    </location>
</feature>
<dbReference type="PANTHER" id="PTHR22911">
    <property type="entry name" value="ACYL-MALONYL CONDENSING ENZYME-RELATED"/>
    <property type="match status" value="1"/>
</dbReference>
<dbReference type="Proteomes" id="UP000191418">
    <property type="component" value="Unassembled WGS sequence"/>
</dbReference>
<reference evidence="7 8" key="1">
    <citation type="submission" date="2017-01" db="EMBL/GenBank/DDBJ databases">
        <title>Genome Sequencing of a Marine Spirillum, Oceanospirillum multiglobuliferum ATCC 33336, from Japan.</title>
        <authorList>
            <person name="Carney J.G."/>
            <person name="Trachtenberg A.M."/>
            <person name="Rheaume B.A."/>
            <person name="Linnane J.D."/>
            <person name="Pitts N.L."/>
            <person name="Mykles D.L."/>
            <person name="Maclea K.S."/>
        </authorList>
    </citation>
    <scope>NUCLEOTIDE SEQUENCE [LARGE SCALE GENOMIC DNA]</scope>
    <source>
        <strain evidence="7 8">ATCC 33336</strain>
    </source>
</reference>
<evidence type="ECO:0000256" key="2">
    <source>
        <dbReference type="ARBA" id="ARBA00022692"/>
    </source>
</evidence>
<evidence type="ECO:0000313" key="7">
    <source>
        <dbReference type="EMBL" id="OPX56864.1"/>
    </source>
</evidence>
<evidence type="ECO:0000313" key="8">
    <source>
        <dbReference type="Proteomes" id="UP000191418"/>
    </source>
</evidence>
<evidence type="ECO:0000256" key="3">
    <source>
        <dbReference type="ARBA" id="ARBA00022989"/>
    </source>
</evidence>
<feature type="transmembrane region" description="Helical" evidence="5">
    <location>
        <begin position="47"/>
        <end position="65"/>
    </location>
</feature>
<keyword evidence="8" id="KW-1185">Reference proteome</keyword>
<dbReference type="AlphaFoldDB" id="A0A1V4TA34"/>
<feature type="transmembrane region" description="Helical" evidence="5">
    <location>
        <begin position="131"/>
        <end position="149"/>
    </location>
</feature>
<protein>
    <submittedName>
        <fullName evidence="7">EamA family transporter</fullName>
    </submittedName>
</protein>
<comment type="caution">
    <text evidence="7">The sequence shown here is derived from an EMBL/GenBank/DDBJ whole genome shotgun (WGS) entry which is preliminary data.</text>
</comment>
<organism evidence="7 8">
    <name type="scientific">Oceanospirillum multiglobuliferum</name>
    <dbReference type="NCBI Taxonomy" id="64969"/>
    <lineage>
        <taxon>Bacteria</taxon>
        <taxon>Pseudomonadati</taxon>
        <taxon>Pseudomonadota</taxon>
        <taxon>Gammaproteobacteria</taxon>
        <taxon>Oceanospirillales</taxon>
        <taxon>Oceanospirillaceae</taxon>
        <taxon>Oceanospirillum</taxon>
    </lineage>
</organism>
<dbReference type="GO" id="GO:0016020">
    <property type="term" value="C:membrane"/>
    <property type="evidence" value="ECO:0007669"/>
    <property type="project" value="UniProtKB-SubCell"/>
</dbReference>
<feature type="transmembrane region" description="Helical" evidence="5">
    <location>
        <begin position="12"/>
        <end position="35"/>
    </location>
</feature>
<dbReference type="EMBL" id="MTSM01000001">
    <property type="protein sequence ID" value="OPX56864.1"/>
    <property type="molecule type" value="Genomic_DNA"/>
</dbReference>
<dbReference type="Gene3D" id="1.10.3730.20">
    <property type="match status" value="1"/>
</dbReference>
<accession>A0A1V4TA34</accession>
<dbReference type="PANTHER" id="PTHR22911:SF6">
    <property type="entry name" value="SOLUTE CARRIER FAMILY 35 MEMBER G1"/>
    <property type="match status" value="1"/>
</dbReference>
<evidence type="ECO:0000256" key="5">
    <source>
        <dbReference type="SAM" id="Phobius"/>
    </source>
</evidence>
<evidence type="ECO:0000256" key="4">
    <source>
        <dbReference type="ARBA" id="ARBA00023136"/>
    </source>
</evidence>
<evidence type="ECO:0000259" key="6">
    <source>
        <dbReference type="Pfam" id="PF00892"/>
    </source>
</evidence>
<feature type="transmembrane region" description="Helical" evidence="5">
    <location>
        <begin position="270"/>
        <end position="287"/>
    </location>
</feature>
<dbReference type="SUPFAM" id="SSF103481">
    <property type="entry name" value="Multidrug resistance efflux transporter EmrE"/>
    <property type="match status" value="2"/>
</dbReference>
<keyword evidence="2 5" id="KW-0812">Transmembrane</keyword>
<sequence>MRVLMLSRLTSCSPIVLGAGLILLSELFLVLSGMVVKQISGDVPTEIIVFFRNALGLLLLVPWLLRNGLSAIKTQQLRYHFMRAAVGVTAMTCLYYSWGHLPLAQAALLKQTAPFFIPLIAFFWLGERVAITAKIAILIGFIGTVFVLNPQTGTLNIAVLVALVGAMLGGLAKVTIRKMRETESAQRIVFYFAFFSALLSALPALWVWQTPTFEQYLWLLLMAGMSTLAQLFLSKAYGLAPAGQLGPFTYGSVAFAALMGWWLWAETLMLNVWLGIAFITIGGVLAMRSKQVKVPV</sequence>
<keyword evidence="3 5" id="KW-1133">Transmembrane helix</keyword>
<feature type="transmembrane region" description="Helical" evidence="5">
    <location>
        <begin position="245"/>
        <end position="264"/>
    </location>
</feature>
<feature type="domain" description="EamA" evidence="6">
    <location>
        <begin position="17"/>
        <end position="148"/>
    </location>
</feature>
<feature type="transmembrane region" description="Helical" evidence="5">
    <location>
        <begin position="155"/>
        <end position="176"/>
    </location>
</feature>
<comment type="subcellular location">
    <subcellularLocation>
        <location evidence="1">Membrane</location>
        <topology evidence="1">Multi-pass membrane protein</topology>
    </subcellularLocation>
</comment>
<feature type="transmembrane region" description="Helical" evidence="5">
    <location>
        <begin position="188"/>
        <end position="209"/>
    </location>
</feature>
<dbReference type="InterPro" id="IPR037185">
    <property type="entry name" value="EmrE-like"/>
</dbReference>
<feature type="transmembrane region" description="Helical" evidence="5">
    <location>
        <begin position="104"/>
        <end position="124"/>
    </location>
</feature>
<keyword evidence="4 5" id="KW-0472">Membrane</keyword>
<proteinExistence type="predicted"/>
<dbReference type="InterPro" id="IPR000620">
    <property type="entry name" value="EamA_dom"/>
</dbReference>